<proteinExistence type="predicted"/>
<name>A0A8T2MVU8_9TELE</name>
<evidence type="ECO:0000313" key="1">
    <source>
        <dbReference type="EMBL" id="KAG9332489.1"/>
    </source>
</evidence>
<gene>
    <name evidence="1" type="ORF">JZ751_014587</name>
</gene>
<accession>A0A8T2MVU8</accession>
<dbReference type="Proteomes" id="UP000824540">
    <property type="component" value="Unassembled WGS sequence"/>
</dbReference>
<dbReference type="EMBL" id="JAFBMS010000237">
    <property type="protein sequence ID" value="KAG9332489.1"/>
    <property type="molecule type" value="Genomic_DNA"/>
</dbReference>
<protein>
    <submittedName>
        <fullName evidence="1">Uncharacterized protein</fullName>
    </submittedName>
</protein>
<reference evidence="1" key="1">
    <citation type="thesis" date="2021" institute="BYU ScholarsArchive" country="Provo, UT, USA">
        <title>Applications of and Algorithms for Genome Assembly and Genomic Analyses with an Emphasis on Marine Teleosts.</title>
        <authorList>
            <person name="Pickett B.D."/>
        </authorList>
    </citation>
    <scope>NUCLEOTIDE SEQUENCE</scope>
    <source>
        <strain evidence="1">HI-2016</strain>
    </source>
</reference>
<keyword evidence="2" id="KW-1185">Reference proteome</keyword>
<organism evidence="1 2">
    <name type="scientific">Albula glossodonta</name>
    <name type="common">roundjaw bonefish</name>
    <dbReference type="NCBI Taxonomy" id="121402"/>
    <lineage>
        <taxon>Eukaryota</taxon>
        <taxon>Metazoa</taxon>
        <taxon>Chordata</taxon>
        <taxon>Craniata</taxon>
        <taxon>Vertebrata</taxon>
        <taxon>Euteleostomi</taxon>
        <taxon>Actinopterygii</taxon>
        <taxon>Neopterygii</taxon>
        <taxon>Teleostei</taxon>
        <taxon>Albuliformes</taxon>
        <taxon>Albulidae</taxon>
        <taxon>Albula</taxon>
    </lineage>
</organism>
<dbReference type="AlphaFoldDB" id="A0A8T2MVU8"/>
<comment type="caution">
    <text evidence="1">The sequence shown here is derived from an EMBL/GenBank/DDBJ whole genome shotgun (WGS) entry which is preliminary data.</text>
</comment>
<sequence>MQSLQRSECCPRTVGGVNETCVEMDAFKQDDSSHKQSLSLPCCMMQSSKIQVCCFRVELNCEFPAAEDLRGTEK</sequence>
<evidence type="ECO:0000313" key="2">
    <source>
        <dbReference type="Proteomes" id="UP000824540"/>
    </source>
</evidence>